<dbReference type="Pfam" id="PF06114">
    <property type="entry name" value="Peptidase_M78"/>
    <property type="match status" value="1"/>
</dbReference>
<feature type="domain" description="IrrE N-terminal-like" evidence="1">
    <location>
        <begin position="16"/>
        <end position="123"/>
    </location>
</feature>
<accession>A0ABW4CM46</accession>
<dbReference type="Proteomes" id="UP001597192">
    <property type="component" value="Unassembled WGS sequence"/>
</dbReference>
<evidence type="ECO:0000313" key="3">
    <source>
        <dbReference type="Proteomes" id="UP001597192"/>
    </source>
</evidence>
<sequence length="126" mass="14521">MRYRYGTADPFALADILDVTVKWSDLGDELLGKTQYILSRPFVLLNNCLRDSEQKYFIMAHELGHVVLHADVAEYYKIARNGDNKAEYEADRFAIHLLTLLYVEENHDLPDTVYELAHSYGVPVLD</sequence>
<reference evidence="3" key="1">
    <citation type="journal article" date="2019" name="Int. J. Syst. Evol. Microbiol.">
        <title>The Global Catalogue of Microorganisms (GCM) 10K type strain sequencing project: providing services to taxonomists for standard genome sequencing and annotation.</title>
        <authorList>
            <consortium name="The Broad Institute Genomics Platform"/>
            <consortium name="The Broad Institute Genome Sequencing Center for Infectious Disease"/>
            <person name="Wu L."/>
            <person name="Ma J."/>
        </authorList>
    </citation>
    <scope>NUCLEOTIDE SEQUENCE [LARGE SCALE GENOMIC DNA]</scope>
    <source>
        <strain evidence="3">CCM 8947</strain>
    </source>
</reference>
<protein>
    <submittedName>
        <fullName evidence="2">ImmA/IrrE family metallo-endopeptidase</fullName>
    </submittedName>
</protein>
<name>A0ABW4CM46_9LACO</name>
<evidence type="ECO:0000259" key="1">
    <source>
        <dbReference type="Pfam" id="PF06114"/>
    </source>
</evidence>
<dbReference type="Gene3D" id="1.10.10.2910">
    <property type="match status" value="1"/>
</dbReference>
<dbReference type="InterPro" id="IPR010359">
    <property type="entry name" value="IrrE_HExxH"/>
</dbReference>
<gene>
    <name evidence="2" type="ORF">ACFQ47_00485</name>
</gene>
<comment type="caution">
    <text evidence="2">The sequence shown here is derived from an EMBL/GenBank/DDBJ whole genome shotgun (WGS) entry which is preliminary data.</text>
</comment>
<dbReference type="EMBL" id="JBHTOG010000003">
    <property type="protein sequence ID" value="MFD1431184.1"/>
    <property type="molecule type" value="Genomic_DNA"/>
</dbReference>
<organism evidence="2 3">
    <name type="scientific">Lacticaseibacillus yichunensis</name>
    <dbReference type="NCBI Taxonomy" id="2486015"/>
    <lineage>
        <taxon>Bacteria</taxon>
        <taxon>Bacillati</taxon>
        <taxon>Bacillota</taxon>
        <taxon>Bacilli</taxon>
        <taxon>Lactobacillales</taxon>
        <taxon>Lactobacillaceae</taxon>
        <taxon>Lacticaseibacillus</taxon>
    </lineage>
</organism>
<evidence type="ECO:0000313" key="2">
    <source>
        <dbReference type="EMBL" id="MFD1431184.1"/>
    </source>
</evidence>
<proteinExistence type="predicted"/>
<keyword evidence="3" id="KW-1185">Reference proteome</keyword>
<dbReference type="RefSeq" id="WP_125697328.1">
    <property type="nucleotide sequence ID" value="NZ_JBHTOG010000003.1"/>
</dbReference>